<comment type="caution">
    <text evidence="1">The sequence shown here is derived from an EMBL/GenBank/DDBJ whole genome shotgun (WGS) entry which is preliminary data.</text>
</comment>
<dbReference type="EMBL" id="JAUSUW010000002">
    <property type="protein sequence ID" value="MDQ0419925.1"/>
    <property type="molecule type" value="Genomic_DNA"/>
</dbReference>
<organism evidence="1 2">
    <name type="scientific">Peteryoungia aggregata LMG 23059</name>
    <dbReference type="NCBI Taxonomy" id="1368425"/>
    <lineage>
        <taxon>Bacteria</taxon>
        <taxon>Pseudomonadati</taxon>
        <taxon>Pseudomonadota</taxon>
        <taxon>Alphaproteobacteria</taxon>
        <taxon>Hyphomicrobiales</taxon>
        <taxon>Rhizobiaceae</taxon>
        <taxon>Peteryoungia</taxon>
    </lineage>
</organism>
<reference evidence="1 2" key="1">
    <citation type="submission" date="2023-07" db="EMBL/GenBank/DDBJ databases">
        <title>Genomic Encyclopedia of Type Strains, Phase IV (KMG-IV): sequencing the most valuable type-strain genomes for metagenomic binning, comparative biology and taxonomic classification.</title>
        <authorList>
            <person name="Goeker M."/>
        </authorList>
    </citation>
    <scope>NUCLEOTIDE SEQUENCE [LARGE SCALE GENOMIC DNA]</scope>
    <source>
        <strain evidence="1 2">DSM 1111</strain>
    </source>
</reference>
<gene>
    <name evidence="1" type="ORF">J2045_000938</name>
</gene>
<evidence type="ECO:0000313" key="1">
    <source>
        <dbReference type="EMBL" id="MDQ0419925.1"/>
    </source>
</evidence>
<protein>
    <submittedName>
        <fullName evidence="1">Uncharacterized protein</fullName>
    </submittedName>
</protein>
<sequence>MPMLSFIRTVTVGSGIAPDLLPFTEVKALAGSRQSRIPPVGNFAPP</sequence>
<dbReference type="Proteomes" id="UP001238496">
    <property type="component" value="Unassembled WGS sequence"/>
</dbReference>
<name>A0ABU0G3L2_9HYPH</name>
<evidence type="ECO:0000313" key="2">
    <source>
        <dbReference type="Proteomes" id="UP001238496"/>
    </source>
</evidence>
<keyword evidence="2" id="KW-1185">Reference proteome</keyword>
<proteinExistence type="predicted"/>
<accession>A0ABU0G3L2</accession>